<dbReference type="InterPro" id="IPR036922">
    <property type="entry name" value="Rieske_2Fe-2S_sf"/>
</dbReference>
<gene>
    <name evidence="6" type="primary">hcaC_1</name>
    <name evidence="6" type="ORF">Pan241w_12750</name>
</gene>
<dbReference type="InterPro" id="IPR017941">
    <property type="entry name" value="Rieske_2Fe-2S"/>
</dbReference>
<dbReference type="RefSeq" id="WP_145212459.1">
    <property type="nucleotide sequence ID" value="NZ_CP036269.1"/>
</dbReference>
<dbReference type="GO" id="GO:0051213">
    <property type="term" value="F:dioxygenase activity"/>
    <property type="evidence" value="ECO:0007669"/>
    <property type="project" value="UniProtKB-KW"/>
</dbReference>
<proteinExistence type="predicted"/>
<dbReference type="KEGG" id="gaz:Pan241w_12750"/>
<dbReference type="GO" id="GO:0046872">
    <property type="term" value="F:metal ion binding"/>
    <property type="evidence" value="ECO:0007669"/>
    <property type="project" value="UniProtKB-KW"/>
</dbReference>
<dbReference type="PANTHER" id="PTHR21496">
    <property type="entry name" value="FERREDOXIN-RELATED"/>
    <property type="match status" value="1"/>
</dbReference>
<keyword evidence="6" id="KW-0223">Dioxygenase</keyword>
<reference evidence="6 7" key="1">
    <citation type="submission" date="2019-02" db="EMBL/GenBank/DDBJ databases">
        <title>Deep-cultivation of Planctomycetes and their phenomic and genomic characterization uncovers novel biology.</title>
        <authorList>
            <person name="Wiegand S."/>
            <person name="Jogler M."/>
            <person name="Boedeker C."/>
            <person name="Pinto D."/>
            <person name="Vollmers J."/>
            <person name="Rivas-Marin E."/>
            <person name="Kohn T."/>
            <person name="Peeters S.H."/>
            <person name="Heuer A."/>
            <person name="Rast P."/>
            <person name="Oberbeckmann S."/>
            <person name="Bunk B."/>
            <person name="Jeske O."/>
            <person name="Meyerdierks A."/>
            <person name="Storesund J.E."/>
            <person name="Kallscheuer N."/>
            <person name="Luecker S."/>
            <person name="Lage O.M."/>
            <person name="Pohl T."/>
            <person name="Merkel B.J."/>
            <person name="Hornburger P."/>
            <person name="Mueller R.-W."/>
            <person name="Bruemmer F."/>
            <person name="Labrenz M."/>
            <person name="Spormann A.M."/>
            <person name="Op den Camp H."/>
            <person name="Overmann J."/>
            <person name="Amann R."/>
            <person name="Jetten M.S.M."/>
            <person name="Mascher T."/>
            <person name="Medema M.H."/>
            <person name="Devos D.P."/>
            <person name="Kaster A.-K."/>
            <person name="Ovreas L."/>
            <person name="Rohde M."/>
            <person name="Galperin M.Y."/>
            <person name="Jogler C."/>
        </authorList>
    </citation>
    <scope>NUCLEOTIDE SEQUENCE [LARGE SCALE GENOMIC DNA]</scope>
    <source>
        <strain evidence="6 7">Pan241w</strain>
    </source>
</reference>
<keyword evidence="3" id="KW-0408">Iron</keyword>
<keyword evidence="2" id="KW-0479">Metal-binding</keyword>
<feature type="domain" description="Rieske" evidence="5">
    <location>
        <begin position="5"/>
        <end position="100"/>
    </location>
</feature>
<evidence type="ECO:0000259" key="5">
    <source>
        <dbReference type="PROSITE" id="PS51296"/>
    </source>
</evidence>
<keyword evidence="1" id="KW-0001">2Fe-2S</keyword>
<organism evidence="6 7">
    <name type="scientific">Gimesia alba</name>
    <dbReference type="NCBI Taxonomy" id="2527973"/>
    <lineage>
        <taxon>Bacteria</taxon>
        <taxon>Pseudomonadati</taxon>
        <taxon>Planctomycetota</taxon>
        <taxon>Planctomycetia</taxon>
        <taxon>Planctomycetales</taxon>
        <taxon>Planctomycetaceae</taxon>
        <taxon>Gimesia</taxon>
    </lineage>
</organism>
<accession>A0A517RBH3</accession>
<dbReference type="PROSITE" id="PS51296">
    <property type="entry name" value="RIESKE"/>
    <property type="match status" value="1"/>
</dbReference>
<keyword evidence="7" id="KW-1185">Reference proteome</keyword>
<evidence type="ECO:0000313" key="6">
    <source>
        <dbReference type="EMBL" id="QDT41215.1"/>
    </source>
</evidence>
<dbReference type="GO" id="GO:0051537">
    <property type="term" value="F:2 iron, 2 sulfur cluster binding"/>
    <property type="evidence" value="ECO:0007669"/>
    <property type="project" value="UniProtKB-KW"/>
</dbReference>
<evidence type="ECO:0000256" key="4">
    <source>
        <dbReference type="ARBA" id="ARBA00023014"/>
    </source>
</evidence>
<evidence type="ECO:0000256" key="2">
    <source>
        <dbReference type="ARBA" id="ARBA00022723"/>
    </source>
</evidence>
<dbReference type="Proteomes" id="UP000317171">
    <property type="component" value="Chromosome"/>
</dbReference>
<dbReference type="Pfam" id="PF00355">
    <property type="entry name" value="Rieske"/>
    <property type="match status" value="1"/>
</dbReference>
<dbReference type="Gene3D" id="2.102.10.10">
    <property type="entry name" value="Rieske [2Fe-2S] iron-sulphur domain"/>
    <property type="match status" value="1"/>
</dbReference>
<protein>
    <submittedName>
        <fullName evidence="6">3-phenylpropionate/cinnamic acid dioxygenase ferredoxin subunit</fullName>
    </submittedName>
</protein>
<dbReference type="OrthoDB" id="9795104at2"/>
<dbReference type="CDD" id="cd03528">
    <property type="entry name" value="Rieske_RO_ferredoxin"/>
    <property type="match status" value="1"/>
</dbReference>
<dbReference type="EMBL" id="CP036269">
    <property type="protein sequence ID" value="QDT41215.1"/>
    <property type="molecule type" value="Genomic_DNA"/>
</dbReference>
<dbReference type="SUPFAM" id="SSF50022">
    <property type="entry name" value="ISP domain"/>
    <property type="match status" value="1"/>
</dbReference>
<evidence type="ECO:0000313" key="7">
    <source>
        <dbReference type="Proteomes" id="UP000317171"/>
    </source>
</evidence>
<sequence>MPDFEEIAAIDEFGTADRLEVFINDTPALLIRVNDQYLAIEDVCTHDGQPLTNGCIEDGAIKCPRHGAQFDLVTGKALCMPATKPIKTFEIEVRGNNIFARPAVK</sequence>
<keyword evidence="6" id="KW-0560">Oxidoreductase</keyword>
<name>A0A517RBH3_9PLAN</name>
<evidence type="ECO:0000256" key="1">
    <source>
        <dbReference type="ARBA" id="ARBA00022714"/>
    </source>
</evidence>
<dbReference type="AlphaFoldDB" id="A0A517RBH3"/>
<evidence type="ECO:0000256" key="3">
    <source>
        <dbReference type="ARBA" id="ARBA00023004"/>
    </source>
</evidence>
<dbReference type="PANTHER" id="PTHR21496:SF23">
    <property type="entry name" value="3-PHENYLPROPIONATE_CINNAMIC ACID DIOXYGENASE FERREDOXIN SUBUNIT"/>
    <property type="match status" value="1"/>
</dbReference>
<keyword evidence="4" id="KW-0411">Iron-sulfur</keyword>